<reference evidence="3" key="1">
    <citation type="journal article" date="2005" name="Nature">
        <title>The map-based sequence of the rice genome.</title>
        <authorList>
            <consortium name="International rice genome sequencing project (IRGSP)"/>
            <person name="Matsumoto T."/>
            <person name="Wu J."/>
            <person name="Kanamori H."/>
            <person name="Katayose Y."/>
            <person name="Fujisawa M."/>
            <person name="Namiki N."/>
            <person name="Mizuno H."/>
            <person name="Yamamoto K."/>
            <person name="Antonio B.A."/>
            <person name="Baba T."/>
            <person name="Sakata K."/>
            <person name="Nagamura Y."/>
            <person name="Aoki H."/>
            <person name="Arikawa K."/>
            <person name="Arita K."/>
            <person name="Bito T."/>
            <person name="Chiden Y."/>
            <person name="Fujitsuka N."/>
            <person name="Fukunaka R."/>
            <person name="Hamada M."/>
            <person name="Harada C."/>
            <person name="Hayashi A."/>
            <person name="Hijishita S."/>
            <person name="Honda M."/>
            <person name="Hosokawa S."/>
            <person name="Ichikawa Y."/>
            <person name="Idonuma A."/>
            <person name="Iijima M."/>
            <person name="Ikeda M."/>
            <person name="Ikeno M."/>
            <person name="Ito K."/>
            <person name="Ito S."/>
            <person name="Ito T."/>
            <person name="Ito Y."/>
            <person name="Ito Y."/>
            <person name="Iwabuchi A."/>
            <person name="Kamiya K."/>
            <person name="Karasawa W."/>
            <person name="Kurita K."/>
            <person name="Katagiri S."/>
            <person name="Kikuta A."/>
            <person name="Kobayashi H."/>
            <person name="Kobayashi N."/>
            <person name="Machita K."/>
            <person name="Maehara T."/>
            <person name="Masukawa M."/>
            <person name="Mizubayashi T."/>
            <person name="Mukai Y."/>
            <person name="Nagasaki H."/>
            <person name="Nagata Y."/>
            <person name="Naito S."/>
            <person name="Nakashima M."/>
            <person name="Nakama Y."/>
            <person name="Nakamichi Y."/>
            <person name="Nakamura M."/>
            <person name="Meguro A."/>
            <person name="Negishi M."/>
            <person name="Ohta I."/>
            <person name="Ohta T."/>
            <person name="Okamoto M."/>
            <person name="Ono N."/>
            <person name="Saji S."/>
            <person name="Sakaguchi M."/>
            <person name="Sakai K."/>
            <person name="Shibata M."/>
            <person name="Shimokawa T."/>
            <person name="Song J."/>
            <person name="Takazaki Y."/>
            <person name="Terasawa K."/>
            <person name="Tsugane M."/>
            <person name="Tsuji K."/>
            <person name="Ueda S."/>
            <person name="Waki K."/>
            <person name="Yamagata H."/>
            <person name="Yamamoto M."/>
            <person name="Yamamoto S."/>
            <person name="Yamane H."/>
            <person name="Yoshiki S."/>
            <person name="Yoshihara R."/>
            <person name="Yukawa K."/>
            <person name="Zhong H."/>
            <person name="Yano M."/>
            <person name="Yuan Q."/>
            <person name="Ouyang S."/>
            <person name="Liu J."/>
            <person name="Jones K.M."/>
            <person name="Gansberger K."/>
            <person name="Moffat K."/>
            <person name="Hill J."/>
            <person name="Bera J."/>
            <person name="Fadrosh D."/>
            <person name="Jin S."/>
            <person name="Johri S."/>
            <person name="Kim M."/>
            <person name="Overton L."/>
            <person name="Reardon M."/>
            <person name="Tsitrin T."/>
            <person name="Vuong H."/>
            <person name="Weaver B."/>
            <person name="Ciecko A."/>
            <person name="Tallon L."/>
            <person name="Jackson J."/>
            <person name="Pai G."/>
            <person name="Aken S.V."/>
            <person name="Utterback T."/>
            <person name="Reidmuller S."/>
            <person name="Feldblyum T."/>
            <person name="Hsiao J."/>
            <person name="Zismann V."/>
            <person name="Iobst S."/>
            <person name="de Vazeille A.R."/>
            <person name="Buell C.R."/>
            <person name="Ying K."/>
            <person name="Li Y."/>
            <person name="Lu T."/>
            <person name="Huang Y."/>
            <person name="Zhao Q."/>
            <person name="Feng Q."/>
            <person name="Zhang L."/>
            <person name="Zhu J."/>
            <person name="Weng Q."/>
            <person name="Mu J."/>
            <person name="Lu Y."/>
            <person name="Fan D."/>
            <person name="Liu Y."/>
            <person name="Guan J."/>
            <person name="Zhang Y."/>
            <person name="Yu S."/>
            <person name="Liu X."/>
            <person name="Zhang Y."/>
            <person name="Hong G."/>
            <person name="Han B."/>
            <person name="Choisne N."/>
            <person name="Demange N."/>
            <person name="Orjeda G."/>
            <person name="Samain S."/>
            <person name="Cattolico L."/>
            <person name="Pelletier E."/>
            <person name="Couloux A."/>
            <person name="Segurens B."/>
            <person name="Wincker P."/>
            <person name="D'Hont A."/>
            <person name="Scarpelli C."/>
            <person name="Weissenbach J."/>
            <person name="Salanoubat M."/>
            <person name="Quetier F."/>
            <person name="Yu Y."/>
            <person name="Kim H.R."/>
            <person name="Rambo T."/>
            <person name="Currie J."/>
            <person name="Collura K."/>
            <person name="Luo M."/>
            <person name="Yang T."/>
            <person name="Ammiraju J.S.S."/>
            <person name="Engler F."/>
            <person name="Soderlund C."/>
            <person name="Wing R.A."/>
            <person name="Palmer L.E."/>
            <person name="de la Bastide M."/>
            <person name="Spiegel L."/>
            <person name="Nascimento L."/>
            <person name="Zutavern T."/>
            <person name="O'Shaughnessy A."/>
            <person name="Dike S."/>
            <person name="Dedhia N."/>
            <person name="Preston R."/>
            <person name="Balija V."/>
            <person name="McCombie W.R."/>
            <person name="Chow T."/>
            <person name="Chen H."/>
            <person name="Chung M."/>
            <person name="Chen C."/>
            <person name="Shaw J."/>
            <person name="Wu H."/>
            <person name="Hsiao K."/>
            <person name="Chao Y."/>
            <person name="Chu M."/>
            <person name="Cheng C."/>
            <person name="Hour A."/>
            <person name="Lee P."/>
            <person name="Lin S."/>
            <person name="Lin Y."/>
            <person name="Liou J."/>
            <person name="Liu S."/>
            <person name="Hsing Y."/>
            <person name="Raghuvanshi S."/>
            <person name="Mohanty A."/>
            <person name="Bharti A.K."/>
            <person name="Gaur A."/>
            <person name="Gupta V."/>
            <person name="Kumar D."/>
            <person name="Ravi V."/>
            <person name="Vij S."/>
            <person name="Kapur A."/>
            <person name="Khurana P."/>
            <person name="Khurana P."/>
            <person name="Khurana J.P."/>
            <person name="Tyagi A.K."/>
            <person name="Gaikwad K."/>
            <person name="Singh A."/>
            <person name="Dalal V."/>
            <person name="Srivastava S."/>
            <person name="Dixit A."/>
            <person name="Pal A.K."/>
            <person name="Ghazi I.A."/>
            <person name="Yadav M."/>
            <person name="Pandit A."/>
            <person name="Bhargava A."/>
            <person name="Sureshbabu K."/>
            <person name="Batra K."/>
            <person name="Sharma T.R."/>
            <person name="Mohapatra T."/>
            <person name="Singh N.K."/>
            <person name="Messing J."/>
            <person name="Nelson A.B."/>
            <person name="Fuks G."/>
            <person name="Kavchok S."/>
            <person name="Keizer G."/>
            <person name="Linton E."/>
            <person name="Llaca V."/>
            <person name="Song R."/>
            <person name="Tanyolac B."/>
            <person name="Young S."/>
            <person name="Ho-Il K."/>
            <person name="Hahn J.H."/>
            <person name="Sangsakoo G."/>
            <person name="Vanavichit A."/>
            <person name="de Mattos Luiz.A.T."/>
            <person name="Zimmer P.D."/>
            <person name="Malone G."/>
            <person name="Dellagostin O."/>
            <person name="de Oliveira A.C."/>
            <person name="Bevan M."/>
            <person name="Bancroft I."/>
            <person name="Minx P."/>
            <person name="Cordum H."/>
            <person name="Wilson R."/>
            <person name="Cheng Z."/>
            <person name="Jin W."/>
            <person name="Jiang J."/>
            <person name="Leong S.A."/>
            <person name="Iwama H."/>
            <person name="Gojobori T."/>
            <person name="Itoh T."/>
            <person name="Niimura Y."/>
            <person name="Fujii Y."/>
            <person name="Habara T."/>
            <person name="Sakai H."/>
            <person name="Sato Y."/>
            <person name="Wilson G."/>
            <person name="Kumar K."/>
            <person name="McCouch S."/>
            <person name="Juretic N."/>
            <person name="Hoen D."/>
            <person name="Wright S."/>
            <person name="Bruskiewich R."/>
            <person name="Bureau T."/>
            <person name="Miyao A."/>
            <person name="Hirochika H."/>
            <person name="Nishikawa T."/>
            <person name="Kadowaki K."/>
            <person name="Sugiura M."/>
            <person name="Burr B."/>
            <person name="Sasaki T."/>
        </authorList>
    </citation>
    <scope>NUCLEOTIDE SEQUENCE [LARGE SCALE GENOMIC DNA]</scope>
    <source>
        <strain evidence="3">cv. Nipponbare</strain>
    </source>
</reference>
<feature type="compositionally biased region" description="Basic and acidic residues" evidence="1">
    <location>
        <begin position="168"/>
        <end position="181"/>
    </location>
</feature>
<organism evidence="2 3">
    <name type="scientific">Oryza sativa subsp. japonica</name>
    <name type="common">Rice</name>
    <dbReference type="NCBI Taxonomy" id="39947"/>
    <lineage>
        <taxon>Eukaryota</taxon>
        <taxon>Viridiplantae</taxon>
        <taxon>Streptophyta</taxon>
        <taxon>Embryophyta</taxon>
        <taxon>Tracheophyta</taxon>
        <taxon>Spermatophyta</taxon>
        <taxon>Magnoliopsida</taxon>
        <taxon>Liliopsida</taxon>
        <taxon>Poales</taxon>
        <taxon>Poaceae</taxon>
        <taxon>BOP clade</taxon>
        <taxon>Oryzoideae</taxon>
        <taxon>Oryzeae</taxon>
        <taxon>Oryzinae</taxon>
        <taxon>Oryza</taxon>
        <taxon>Oryza sativa</taxon>
    </lineage>
</organism>
<gene>
    <name evidence="2" type="ordered locus">Os09g0274025</name>
    <name evidence="2" type="ORF">OSNPB_090274025</name>
</gene>
<accession>A0A0P0XLL5</accession>
<dbReference type="PaxDb" id="39947-A0A0P0XLL5"/>
<dbReference type="EMBL" id="AP014965">
    <property type="protein sequence ID" value="BAT07187.1"/>
    <property type="molecule type" value="Genomic_DNA"/>
</dbReference>
<feature type="compositionally biased region" description="Basic and acidic residues" evidence="1">
    <location>
        <begin position="140"/>
        <end position="149"/>
    </location>
</feature>
<evidence type="ECO:0000313" key="3">
    <source>
        <dbReference type="Proteomes" id="UP000059680"/>
    </source>
</evidence>
<reference evidence="2 3" key="2">
    <citation type="journal article" date="2013" name="Plant Cell Physiol.">
        <title>Rice Annotation Project Database (RAP-DB): an integrative and interactive database for rice genomics.</title>
        <authorList>
            <person name="Sakai H."/>
            <person name="Lee S.S."/>
            <person name="Tanaka T."/>
            <person name="Numa H."/>
            <person name="Kim J."/>
            <person name="Kawahara Y."/>
            <person name="Wakimoto H."/>
            <person name="Yang C.C."/>
            <person name="Iwamoto M."/>
            <person name="Abe T."/>
            <person name="Yamada Y."/>
            <person name="Muto A."/>
            <person name="Inokuchi H."/>
            <person name="Ikemura T."/>
            <person name="Matsumoto T."/>
            <person name="Sasaki T."/>
            <person name="Itoh T."/>
        </authorList>
    </citation>
    <scope>NUCLEOTIDE SEQUENCE [LARGE SCALE GENOMIC DNA]</scope>
    <source>
        <strain evidence="3">cv. Nipponbare</strain>
    </source>
</reference>
<sequence length="199" mass="21634">MEEAVLLHACCSIHAAPSSYIVPRLLMLDEQLTTEQGQGISQYRTTQPRGHFHKHLAGTGNSAAFSIVRSHAAVSPLAGDEVGGQPVRALTLNSINESRPPKLEVRRGRSVFPTAGKSTAASSTRRVPPHSRWRASQPDEADRRGEARLRGRVAAATLVPPHSRRRASQPDEGDRRGEAQLRGRTRFWSEAVSGCGASY</sequence>
<dbReference type="Gramene" id="Os09t0274025-00">
    <property type="protein sequence ID" value="Os09t0274025-00"/>
    <property type="gene ID" value="Os09g0274025"/>
</dbReference>
<feature type="compositionally biased region" description="Polar residues" evidence="1">
    <location>
        <begin position="116"/>
        <end position="125"/>
    </location>
</feature>
<proteinExistence type="predicted"/>
<name>A0A0P0XLL5_ORYSJ</name>
<feature type="region of interest" description="Disordered" evidence="1">
    <location>
        <begin position="98"/>
        <end position="182"/>
    </location>
</feature>
<protein>
    <submittedName>
        <fullName evidence="2">Os09g0274025 protein</fullName>
    </submittedName>
</protein>
<evidence type="ECO:0000256" key="1">
    <source>
        <dbReference type="SAM" id="MobiDB-lite"/>
    </source>
</evidence>
<dbReference type="InParanoid" id="A0A0P0XLL5"/>
<evidence type="ECO:0000313" key="2">
    <source>
        <dbReference type="EMBL" id="BAT07187.1"/>
    </source>
</evidence>
<keyword evidence="3" id="KW-1185">Reference proteome</keyword>
<dbReference type="Proteomes" id="UP000059680">
    <property type="component" value="Chromosome 9"/>
</dbReference>
<dbReference type="AlphaFoldDB" id="A0A0P0XLL5"/>
<reference evidence="2 3" key="3">
    <citation type="journal article" date="2013" name="Rice">
        <title>Improvement of the Oryza sativa Nipponbare reference genome using next generation sequence and optical map data.</title>
        <authorList>
            <person name="Kawahara Y."/>
            <person name="de la Bastide M."/>
            <person name="Hamilton J.P."/>
            <person name="Kanamori H."/>
            <person name="McCombie W.R."/>
            <person name="Ouyang S."/>
            <person name="Schwartz D.C."/>
            <person name="Tanaka T."/>
            <person name="Wu J."/>
            <person name="Zhou S."/>
            <person name="Childs K.L."/>
            <person name="Davidson R.M."/>
            <person name="Lin H."/>
            <person name="Quesada-Ocampo L."/>
            <person name="Vaillancourt B."/>
            <person name="Sakai H."/>
            <person name="Lee S.S."/>
            <person name="Kim J."/>
            <person name="Numa H."/>
            <person name="Itoh T."/>
            <person name="Buell C.R."/>
            <person name="Matsumoto T."/>
        </authorList>
    </citation>
    <scope>NUCLEOTIDE SEQUENCE [LARGE SCALE GENOMIC DNA]</scope>
    <source>
        <strain evidence="3">cv. Nipponbare</strain>
    </source>
</reference>